<dbReference type="Proteomes" id="UP000077115">
    <property type="component" value="Unassembled WGS sequence"/>
</dbReference>
<proteinExistence type="inferred from homology"/>
<dbReference type="VEuPathDB" id="FungiDB:BDEG_26279"/>
<dbReference type="EMBL" id="DS022308">
    <property type="protein sequence ID" value="OAJ42885.1"/>
    <property type="molecule type" value="Genomic_DNA"/>
</dbReference>
<reference evidence="3 4" key="2">
    <citation type="submission" date="2016-05" db="EMBL/GenBank/DDBJ databases">
        <title>Lineage-specific infection strategies underlie the spectrum of fungal disease in amphibians.</title>
        <authorList>
            <person name="Cuomo C.A."/>
            <person name="Farrer R.A."/>
            <person name="James T."/>
            <person name="Longcore J."/>
            <person name="Birren B."/>
        </authorList>
    </citation>
    <scope>NUCLEOTIDE SEQUENCE [LARGE SCALE GENOMIC DNA]</scope>
    <source>
        <strain evidence="3 4">JEL423</strain>
    </source>
</reference>
<dbReference type="InterPro" id="IPR016024">
    <property type="entry name" value="ARM-type_fold"/>
</dbReference>
<organism evidence="3 4">
    <name type="scientific">Batrachochytrium dendrobatidis (strain JEL423)</name>
    <dbReference type="NCBI Taxonomy" id="403673"/>
    <lineage>
        <taxon>Eukaryota</taxon>
        <taxon>Fungi</taxon>
        <taxon>Fungi incertae sedis</taxon>
        <taxon>Chytridiomycota</taxon>
        <taxon>Chytridiomycota incertae sedis</taxon>
        <taxon>Chytridiomycetes</taxon>
        <taxon>Rhizophydiales</taxon>
        <taxon>Rhizophydiales incertae sedis</taxon>
        <taxon>Batrachochytrium</taxon>
    </lineage>
</organism>
<reference evidence="3 4" key="1">
    <citation type="submission" date="2006-10" db="EMBL/GenBank/DDBJ databases">
        <title>The Genome Sequence of Batrachochytrium dendrobatidis JEL423.</title>
        <authorList>
            <consortium name="The Broad Institute Genome Sequencing Platform"/>
            <person name="Birren B."/>
            <person name="Lander E."/>
            <person name="Galagan J."/>
            <person name="Cuomo C."/>
            <person name="Devon K."/>
            <person name="Jaffe D."/>
            <person name="Butler J."/>
            <person name="Alvarez P."/>
            <person name="Gnerre S."/>
            <person name="Grabherr M."/>
            <person name="Kleber M."/>
            <person name="Mauceli E."/>
            <person name="Brockman W."/>
            <person name="Young S."/>
            <person name="LaButti K."/>
            <person name="Sykes S."/>
            <person name="DeCaprio D."/>
            <person name="Crawford M."/>
            <person name="Koehrsen M."/>
            <person name="Engels R."/>
            <person name="Montgomery P."/>
            <person name="Pearson M."/>
            <person name="Howarth C."/>
            <person name="Larson L."/>
            <person name="White J."/>
            <person name="O'Leary S."/>
            <person name="Kodira C."/>
            <person name="Zeng Q."/>
            <person name="Yandava C."/>
            <person name="Alvarado L."/>
            <person name="Longcore J."/>
            <person name="James T."/>
        </authorList>
    </citation>
    <scope>NUCLEOTIDE SEQUENCE [LARGE SCALE GENOMIC DNA]</scope>
    <source>
        <strain evidence="3 4">JEL423</strain>
    </source>
</reference>
<dbReference type="InterPro" id="IPR033060">
    <property type="entry name" value="INTS7"/>
</dbReference>
<dbReference type="eggNOG" id="KOG1988">
    <property type="taxonomic scope" value="Eukaryota"/>
</dbReference>
<dbReference type="Pfam" id="PF24436">
    <property type="entry name" value="INTS7_N"/>
    <property type="match status" value="1"/>
</dbReference>
<dbReference type="InterPro" id="IPR056516">
    <property type="entry name" value="INTS7_N"/>
</dbReference>
<evidence type="ECO:0000256" key="1">
    <source>
        <dbReference type="ARBA" id="ARBA00008565"/>
    </source>
</evidence>
<dbReference type="OrthoDB" id="2157435at2759"/>
<feature type="domain" description="Integrator complex subunit 7 N-terminal" evidence="2">
    <location>
        <begin position="17"/>
        <end position="320"/>
    </location>
</feature>
<comment type="similarity">
    <text evidence="1">Belongs to the Integrator subunit 7 family.</text>
</comment>
<dbReference type="PANTHER" id="PTHR13322:SF2">
    <property type="entry name" value="INTEGRATOR COMPLEX SUBUNIT 7"/>
    <property type="match status" value="1"/>
</dbReference>
<dbReference type="GO" id="GO:0032039">
    <property type="term" value="C:integrator complex"/>
    <property type="evidence" value="ECO:0007669"/>
    <property type="project" value="InterPro"/>
</dbReference>
<gene>
    <name evidence="3" type="ORF">BDEG_26279</name>
</gene>
<protein>
    <recommendedName>
        <fullName evidence="2">Integrator complex subunit 7 N-terminal domain-containing protein</fullName>
    </recommendedName>
</protein>
<dbReference type="GO" id="GO:0034472">
    <property type="term" value="P:snRNA 3'-end processing"/>
    <property type="evidence" value="ECO:0007669"/>
    <property type="project" value="TreeGrafter"/>
</dbReference>
<dbReference type="SUPFAM" id="SSF48371">
    <property type="entry name" value="ARM repeat"/>
    <property type="match status" value="1"/>
</dbReference>
<dbReference type="STRING" id="403673.A0A177WTD3"/>
<evidence type="ECO:0000313" key="4">
    <source>
        <dbReference type="Proteomes" id="UP000077115"/>
    </source>
</evidence>
<name>A0A177WTD3_BATDL</name>
<dbReference type="AlphaFoldDB" id="A0A177WTD3"/>
<sequence>MAQDNDWLGGGQRWLLDTDTAWRSTKVDLRVEALLMLPVHLAQSPLPTVLKSAFLKLSEYWRSCTNDMRVVLAMIICKCARHISCIDDTDDIIRRILGVVGSNDPLARSLSLLVLGHLSYAIRNRSEVQDRVLKELARPTPREIAAGVSAVDRIWSVKTKTVSVASLSILGESIRYAQGLDDQGNLSLRLAHIFRNCDQDFHQAITALKICTSLSIDPCISTSLSAQSAALRRTITVLSIQFPAFLPNHINNLVNILHQGNPHNDLIMDVLGNILILSKAHSHHFEAHHLPIIANIMLFSFKIGSPLRMCKITARILKFLSLGEMLFLDAIQTHALAKPISAAMVAMASSNIIYSHVTSALLDLTSLASSIFKGLVNLKDKKEFGKVAV</sequence>
<accession>A0A177WTD3</accession>
<evidence type="ECO:0000313" key="3">
    <source>
        <dbReference type="EMBL" id="OAJ42885.1"/>
    </source>
</evidence>
<evidence type="ECO:0000259" key="2">
    <source>
        <dbReference type="Pfam" id="PF24436"/>
    </source>
</evidence>
<dbReference type="PANTHER" id="PTHR13322">
    <property type="entry name" value="C1ORF73 PROTEIN"/>
    <property type="match status" value="1"/>
</dbReference>